<keyword evidence="2" id="KW-1185">Reference proteome</keyword>
<dbReference type="VEuPathDB" id="FungiDB:H257_16922"/>
<gene>
    <name evidence="1" type="ORF">B5M09_013016</name>
</gene>
<comment type="caution">
    <text evidence="1">The sequence shown here is derived from an EMBL/GenBank/DDBJ whole genome shotgun (WGS) entry which is preliminary data.</text>
</comment>
<sequence length="91" mass="9893">MVFPNCRQGDANIDLNSSALGEVKTFDLDDNCIDLCDGKGHDLSVNPNVGHGYEEISECVPCVPSQETVETRDCNRRFGLGSKSSRLSTDV</sequence>
<evidence type="ECO:0000313" key="2">
    <source>
        <dbReference type="Proteomes" id="UP000284702"/>
    </source>
</evidence>
<dbReference type="Proteomes" id="UP000284702">
    <property type="component" value="Unassembled WGS sequence"/>
</dbReference>
<reference evidence="1" key="1">
    <citation type="submission" date="2018-07" db="EMBL/GenBank/DDBJ databases">
        <title>Annotation of Aphanomyces astaci genome assembly.</title>
        <authorList>
            <person name="Studholme D.J."/>
        </authorList>
    </citation>
    <scope>NUCLEOTIDE SEQUENCE [LARGE SCALE GENOMIC DNA]</scope>
    <source>
        <strain evidence="1">Pc</strain>
    </source>
</reference>
<evidence type="ECO:0000313" key="1">
    <source>
        <dbReference type="EMBL" id="RQM27942.1"/>
    </source>
</evidence>
<protein>
    <submittedName>
        <fullName evidence="1">Uncharacterized protein</fullName>
    </submittedName>
</protein>
<name>A0A425DF87_APHAT</name>
<dbReference type="EMBL" id="MZMZ02001917">
    <property type="protein sequence ID" value="RQM27942.1"/>
    <property type="molecule type" value="Genomic_DNA"/>
</dbReference>
<proteinExistence type="predicted"/>
<dbReference type="AlphaFoldDB" id="A0A425DF87"/>
<accession>A0A425DF87</accession>
<organism evidence="1 2">
    <name type="scientific">Aphanomyces astaci</name>
    <name type="common">Crayfish plague agent</name>
    <dbReference type="NCBI Taxonomy" id="112090"/>
    <lineage>
        <taxon>Eukaryota</taxon>
        <taxon>Sar</taxon>
        <taxon>Stramenopiles</taxon>
        <taxon>Oomycota</taxon>
        <taxon>Saprolegniomycetes</taxon>
        <taxon>Saprolegniales</taxon>
        <taxon>Verrucalvaceae</taxon>
        <taxon>Aphanomyces</taxon>
    </lineage>
</organism>